<protein>
    <recommendedName>
        <fullName evidence="4">Signal peptide-containing protein</fullName>
    </recommendedName>
</protein>
<comment type="caution">
    <text evidence="2">The sequence shown here is derived from an EMBL/GenBank/DDBJ whole genome shotgun (WGS) entry which is preliminary data.</text>
</comment>
<name>A0AAV9Y3G8_9CRYT</name>
<sequence>MTKLLHLFLLCLFTVYEFSFTTSEDALHPINYTAPIDDVPNERNSTLPLPSLKDIADSLTSLLTKEELRELVLLIDPDYGKMICEACRRRFDDVEIQPEVFFEMMSKNLSKIPMHELLDVPELLSNGTRLRRIKNTIGYRRPIRPKRQIKKRHPSNVPGSSPYVIIENVIEKWIPHSDDQVINRILYDKNDFEDDNEN</sequence>
<evidence type="ECO:0000313" key="2">
    <source>
        <dbReference type="EMBL" id="KAK6591027.1"/>
    </source>
</evidence>
<feature type="signal peptide" evidence="1">
    <location>
        <begin position="1"/>
        <end position="23"/>
    </location>
</feature>
<evidence type="ECO:0008006" key="4">
    <source>
        <dbReference type="Google" id="ProtNLM"/>
    </source>
</evidence>
<evidence type="ECO:0000256" key="1">
    <source>
        <dbReference type="SAM" id="SignalP"/>
    </source>
</evidence>
<dbReference type="EMBL" id="JAWDEY010000002">
    <property type="protein sequence ID" value="KAK6591027.1"/>
    <property type="molecule type" value="Genomic_DNA"/>
</dbReference>
<proteinExistence type="predicted"/>
<organism evidence="2 3">
    <name type="scientific">Cryptosporidium xiaoi</name>
    <dbReference type="NCBI Taxonomy" id="659607"/>
    <lineage>
        <taxon>Eukaryota</taxon>
        <taxon>Sar</taxon>
        <taxon>Alveolata</taxon>
        <taxon>Apicomplexa</taxon>
        <taxon>Conoidasida</taxon>
        <taxon>Coccidia</taxon>
        <taxon>Eucoccidiorida</taxon>
        <taxon>Eimeriorina</taxon>
        <taxon>Cryptosporidiidae</taxon>
        <taxon>Cryptosporidium</taxon>
    </lineage>
</organism>
<reference evidence="2 3" key="1">
    <citation type="submission" date="2023-10" db="EMBL/GenBank/DDBJ databases">
        <title>Comparative genomics analysis reveals potential genetic determinants of host preference in Cryptosporidium xiaoi.</title>
        <authorList>
            <person name="Xiao L."/>
            <person name="Li J."/>
        </authorList>
    </citation>
    <scope>NUCLEOTIDE SEQUENCE [LARGE SCALE GENOMIC DNA]</scope>
    <source>
        <strain evidence="2 3">52996</strain>
    </source>
</reference>
<evidence type="ECO:0000313" key="3">
    <source>
        <dbReference type="Proteomes" id="UP001311799"/>
    </source>
</evidence>
<dbReference type="Proteomes" id="UP001311799">
    <property type="component" value="Unassembled WGS sequence"/>
</dbReference>
<accession>A0AAV9Y3G8</accession>
<dbReference type="AlphaFoldDB" id="A0AAV9Y3G8"/>
<gene>
    <name evidence="2" type="ORF">RS030_111806</name>
</gene>
<keyword evidence="3" id="KW-1185">Reference proteome</keyword>
<feature type="chain" id="PRO_5043451959" description="Signal peptide-containing protein" evidence="1">
    <location>
        <begin position="24"/>
        <end position="198"/>
    </location>
</feature>
<keyword evidence="1" id="KW-0732">Signal</keyword>